<sequence>MGVHYLLDKLMMFDDYVKSFSALYFEDKQLIIKAEIP</sequence>
<gene>
    <name evidence="1" type="ORF">GXM_07824</name>
</gene>
<proteinExistence type="predicted"/>
<protein>
    <submittedName>
        <fullName evidence="1">Uncharacterized protein</fullName>
    </submittedName>
</protein>
<dbReference type="KEGG" id="nsh:GXM_07824"/>
<keyword evidence="2" id="KW-1185">Reference proteome</keyword>
<dbReference type="Proteomes" id="UP000326678">
    <property type="component" value="Chromosome Gxm2"/>
</dbReference>
<name>A0A5P8WCI6_9NOSO</name>
<organism evidence="1 2">
    <name type="scientific">Nostoc sphaeroides CCNUC1</name>
    <dbReference type="NCBI Taxonomy" id="2653204"/>
    <lineage>
        <taxon>Bacteria</taxon>
        <taxon>Bacillati</taxon>
        <taxon>Cyanobacteriota</taxon>
        <taxon>Cyanophyceae</taxon>
        <taxon>Nostocales</taxon>
        <taxon>Nostocaceae</taxon>
        <taxon>Nostoc</taxon>
    </lineage>
</organism>
<dbReference type="AlphaFoldDB" id="A0A5P8WCI6"/>
<evidence type="ECO:0000313" key="2">
    <source>
        <dbReference type="Proteomes" id="UP000326678"/>
    </source>
</evidence>
<reference evidence="1 2" key="1">
    <citation type="submission" date="2019-10" db="EMBL/GenBank/DDBJ databases">
        <title>Genomic and transcriptomic insights into the perfect genentic adaptation of a filamentous nitrogen-fixing cyanobacterium to rice fields.</title>
        <authorList>
            <person name="Chen Z."/>
        </authorList>
    </citation>
    <scope>NUCLEOTIDE SEQUENCE [LARGE SCALE GENOMIC DNA]</scope>
    <source>
        <strain evidence="1">CCNUC1</strain>
    </source>
</reference>
<dbReference type="EMBL" id="CP045227">
    <property type="protein sequence ID" value="QFS50330.1"/>
    <property type="molecule type" value="Genomic_DNA"/>
</dbReference>
<accession>A0A5P8WCI6</accession>
<evidence type="ECO:0000313" key="1">
    <source>
        <dbReference type="EMBL" id="QFS50330.1"/>
    </source>
</evidence>